<proteinExistence type="predicted"/>
<gene>
    <name evidence="2" type="ORF">J2S57_005152</name>
</gene>
<comment type="caution">
    <text evidence="2">The sequence shown here is derived from an EMBL/GenBank/DDBJ whole genome shotgun (WGS) entry which is preliminary data.</text>
</comment>
<feature type="domain" description="DUF6504" evidence="1">
    <location>
        <begin position="9"/>
        <end position="51"/>
    </location>
</feature>
<organism evidence="2 3">
    <name type="scientific">Kineosporia succinea</name>
    <dbReference type="NCBI Taxonomy" id="84632"/>
    <lineage>
        <taxon>Bacteria</taxon>
        <taxon>Bacillati</taxon>
        <taxon>Actinomycetota</taxon>
        <taxon>Actinomycetes</taxon>
        <taxon>Kineosporiales</taxon>
        <taxon>Kineosporiaceae</taxon>
        <taxon>Kineosporia</taxon>
    </lineage>
</organism>
<keyword evidence="3" id="KW-1185">Reference proteome</keyword>
<dbReference type="InterPro" id="IPR045443">
    <property type="entry name" value="DUF6504"/>
</dbReference>
<sequence>MSTKTRPWEQIDVRTMGEAAKTEAPEPFAFLWRGRLYIVREVIGTWTEPHMDGATVYRVTASTGRGYGDAVYDIRLHAGLWAIQQVRDY</sequence>
<dbReference type="RefSeq" id="WP_307247554.1">
    <property type="nucleotide sequence ID" value="NZ_JAUSQZ010000001.1"/>
</dbReference>
<evidence type="ECO:0000259" key="1">
    <source>
        <dbReference type="Pfam" id="PF20114"/>
    </source>
</evidence>
<reference evidence="2 3" key="1">
    <citation type="submission" date="2023-07" db="EMBL/GenBank/DDBJ databases">
        <title>Sequencing the genomes of 1000 actinobacteria strains.</title>
        <authorList>
            <person name="Klenk H.-P."/>
        </authorList>
    </citation>
    <scope>NUCLEOTIDE SEQUENCE [LARGE SCALE GENOMIC DNA]</scope>
    <source>
        <strain evidence="2 3">DSM 44388</strain>
    </source>
</reference>
<evidence type="ECO:0000313" key="3">
    <source>
        <dbReference type="Proteomes" id="UP001235712"/>
    </source>
</evidence>
<dbReference type="Pfam" id="PF20114">
    <property type="entry name" value="DUF6504"/>
    <property type="match status" value="1"/>
</dbReference>
<dbReference type="Proteomes" id="UP001235712">
    <property type="component" value="Unassembled WGS sequence"/>
</dbReference>
<evidence type="ECO:0000313" key="2">
    <source>
        <dbReference type="EMBL" id="MDP9829403.1"/>
    </source>
</evidence>
<protein>
    <recommendedName>
        <fullName evidence="1">DUF6504 domain-containing protein</fullName>
    </recommendedName>
</protein>
<accession>A0ABT9P9N8</accession>
<name>A0ABT9P9N8_9ACTN</name>
<dbReference type="EMBL" id="JAUSQZ010000001">
    <property type="protein sequence ID" value="MDP9829403.1"/>
    <property type="molecule type" value="Genomic_DNA"/>
</dbReference>